<dbReference type="AlphaFoldDB" id="A0ABD5YBQ3"/>
<dbReference type="Pfam" id="PF24351">
    <property type="entry name" value="DUF7511"/>
    <property type="match status" value="1"/>
</dbReference>
<accession>A0ABD5YBQ3</accession>
<protein>
    <recommendedName>
        <fullName evidence="1">DUF7511 domain-containing protein</fullName>
    </recommendedName>
</protein>
<keyword evidence="3" id="KW-1185">Reference proteome</keyword>
<reference evidence="2 3" key="1">
    <citation type="journal article" date="2019" name="Int. J. Syst. Evol. Microbiol.">
        <title>The Global Catalogue of Microorganisms (GCM) 10K type strain sequencing project: providing services to taxonomists for standard genome sequencing and annotation.</title>
        <authorList>
            <consortium name="The Broad Institute Genomics Platform"/>
            <consortium name="The Broad Institute Genome Sequencing Center for Infectious Disease"/>
            <person name="Wu L."/>
            <person name="Ma J."/>
        </authorList>
    </citation>
    <scope>NUCLEOTIDE SEQUENCE [LARGE SCALE GENOMIC DNA]</scope>
    <source>
        <strain evidence="2 3">Q85</strain>
    </source>
</reference>
<comment type="caution">
    <text evidence="2">The sequence shown here is derived from an EMBL/GenBank/DDBJ whole genome shotgun (WGS) entry which is preliminary data.</text>
</comment>
<evidence type="ECO:0000259" key="1">
    <source>
        <dbReference type="Pfam" id="PF24351"/>
    </source>
</evidence>
<evidence type="ECO:0000313" key="2">
    <source>
        <dbReference type="EMBL" id="MFC7186337.1"/>
    </source>
</evidence>
<dbReference type="EMBL" id="JBHSZZ010000023">
    <property type="protein sequence ID" value="MFC7186337.1"/>
    <property type="molecule type" value="Genomic_DNA"/>
</dbReference>
<name>A0ABD5YBQ3_9EURY</name>
<dbReference type="RefSeq" id="WP_267663300.1">
    <property type="nucleotide sequence ID" value="NZ_JAODIX010000023.1"/>
</dbReference>
<organism evidence="2 3">
    <name type="scientific">Halorubrum yunnanense</name>
    <dbReference type="NCBI Taxonomy" id="1526162"/>
    <lineage>
        <taxon>Archaea</taxon>
        <taxon>Methanobacteriati</taxon>
        <taxon>Methanobacteriota</taxon>
        <taxon>Stenosarchaea group</taxon>
        <taxon>Halobacteria</taxon>
        <taxon>Halobacteriales</taxon>
        <taxon>Haloferacaceae</taxon>
        <taxon>Halorubrum</taxon>
    </lineage>
</organism>
<sequence length="59" mass="6941">MRQSQDSRDRGDRIKATFARYDDRPDECTLHPESPGEDKRTTEWLTARRGGYVSLAVWR</sequence>
<feature type="domain" description="DUF7511" evidence="1">
    <location>
        <begin position="15"/>
        <end position="59"/>
    </location>
</feature>
<gene>
    <name evidence="2" type="ORF">ACFQMK_05395</name>
</gene>
<dbReference type="Proteomes" id="UP001596390">
    <property type="component" value="Unassembled WGS sequence"/>
</dbReference>
<proteinExistence type="predicted"/>
<evidence type="ECO:0000313" key="3">
    <source>
        <dbReference type="Proteomes" id="UP001596390"/>
    </source>
</evidence>
<dbReference type="InterPro" id="IPR055933">
    <property type="entry name" value="DUF7511"/>
</dbReference>